<gene>
    <name evidence="2" type="ORF">KIH74_07315</name>
</gene>
<evidence type="ECO:0000259" key="1">
    <source>
        <dbReference type="PROSITE" id="PS51186"/>
    </source>
</evidence>
<dbReference type="EMBL" id="JAHBAY010000003">
    <property type="protein sequence ID" value="MBT0768729.1"/>
    <property type="molecule type" value="Genomic_DNA"/>
</dbReference>
<dbReference type="Gene3D" id="3.40.630.30">
    <property type="match status" value="1"/>
</dbReference>
<name>A0ABS5TGK3_9ACTN</name>
<accession>A0ABS5TGK3</accession>
<keyword evidence="3" id="KW-1185">Reference proteome</keyword>
<sequence length="198" mass="22103">MSEASETIGTRRWFWPEDLTAHRVSLRAMLIASIEDEGILGYGDEITDADGDAFADELARGLRDGSTHVLLGEDDSGVFAMCVMRRPAMANCRHLAEVSKAYLAPRARGSGAVLELALAVAERLTWIGVERIQIDVREHSHAHRVWRGLGFETFGVLDDYSRYGGARHRGHFMTVTVPDLLRNTRTRIGRRRQTADTP</sequence>
<proteinExistence type="predicted"/>
<dbReference type="InterPro" id="IPR016181">
    <property type="entry name" value="Acyl_CoA_acyltransferase"/>
</dbReference>
<dbReference type="SUPFAM" id="SSF55729">
    <property type="entry name" value="Acyl-CoA N-acyltransferases (Nat)"/>
    <property type="match status" value="1"/>
</dbReference>
<feature type="domain" description="N-acetyltransferase" evidence="1">
    <location>
        <begin position="29"/>
        <end position="178"/>
    </location>
</feature>
<protein>
    <recommendedName>
        <fullName evidence="1">N-acetyltransferase domain-containing protein</fullName>
    </recommendedName>
</protein>
<comment type="caution">
    <text evidence="2">The sequence shown here is derived from an EMBL/GenBank/DDBJ whole genome shotgun (WGS) entry which is preliminary data.</text>
</comment>
<organism evidence="2 3">
    <name type="scientific">Kineosporia corallincola</name>
    <dbReference type="NCBI Taxonomy" id="2835133"/>
    <lineage>
        <taxon>Bacteria</taxon>
        <taxon>Bacillati</taxon>
        <taxon>Actinomycetota</taxon>
        <taxon>Actinomycetes</taxon>
        <taxon>Kineosporiales</taxon>
        <taxon>Kineosporiaceae</taxon>
        <taxon>Kineosporia</taxon>
    </lineage>
</organism>
<reference evidence="2 3" key="1">
    <citation type="submission" date="2021-05" db="EMBL/GenBank/DDBJ databases">
        <title>Kineosporia and Streptomyces sp. nov. two new marine actinobacteria isolated from Coral.</title>
        <authorList>
            <person name="Buangrab K."/>
            <person name="Sutthacheep M."/>
            <person name="Yeemin T."/>
            <person name="Harunari E."/>
            <person name="Igarashi Y."/>
            <person name="Kanchanasin P."/>
            <person name="Tanasupawat S."/>
            <person name="Phongsopitanun W."/>
        </authorList>
    </citation>
    <scope>NUCLEOTIDE SEQUENCE [LARGE SCALE GENOMIC DNA]</scope>
    <source>
        <strain evidence="2 3">J2-2</strain>
    </source>
</reference>
<dbReference type="RefSeq" id="WP_214155036.1">
    <property type="nucleotide sequence ID" value="NZ_JAHBAY010000003.1"/>
</dbReference>
<dbReference type="PROSITE" id="PS51186">
    <property type="entry name" value="GNAT"/>
    <property type="match status" value="1"/>
</dbReference>
<dbReference type="InterPro" id="IPR000182">
    <property type="entry name" value="GNAT_dom"/>
</dbReference>
<evidence type="ECO:0000313" key="3">
    <source>
        <dbReference type="Proteomes" id="UP001197247"/>
    </source>
</evidence>
<dbReference type="Proteomes" id="UP001197247">
    <property type="component" value="Unassembled WGS sequence"/>
</dbReference>
<evidence type="ECO:0000313" key="2">
    <source>
        <dbReference type="EMBL" id="MBT0768729.1"/>
    </source>
</evidence>